<dbReference type="EMBL" id="BGPR01013225">
    <property type="protein sequence ID" value="GBN59730.1"/>
    <property type="molecule type" value="Genomic_DNA"/>
</dbReference>
<accession>A0A4Y2QA28</accession>
<gene>
    <name evidence="1" type="ORF">AVEN_222025_1</name>
</gene>
<dbReference type="Proteomes" id="UP000499080">
    <property type="component" value="Unassembled WGS sequence"/>
</dbReference>
<protein>
    <submittedName>
        <fullName evidence="1">Uncharacterized protein</fullName>
    </submittedName>
</protein>
<name>A0A4Y2QA28_ARAVE</name>
<keyword evidence="2" id="KW-1185">Reference proteome</keyword>
<sequence>MNSEALVACGKVPNRGRRVLGSKPDCTEELPCKWVWCTINPSEPNVFRAGVVWKFGEGVPTEVSSSLSDLTPPLTLVTNDY</sequence>
<organism evidence="1 2">
    <name type="scientific">Araneus ventricosus</name>
    <name type="common">Orbweaver spider</name>
    <name type="synonym">Epeira ventricosa</name>
    <dbReference type="NCBI Taxonomy" id="182803"/>
    <lineage>
        <taxon>Eukaryota</taxon>
        <taxon>Metazoa</taxon>
        <taxon>Ecdysozoa</taxon>
        <taxon>Arthropoda</taxon>
        <taxon>Chelicerata</taxon>
        <taxon>Arachnida</taxon>
        <taxon>Araneae</taxon>
        <taxon>Araneomorphae</taxon>
        <taxon>Entelegynae</taxon>
        <taxon>Araneoidea</taxon>
        <taxon>Araneidae</taxon>
        <taxon>Araneus</taxon>
    </lineage>
</organism>
<comment type="caution">
    <text evidence="1">The sequence shown here is derived from an EMBL/GenBank/DDBJ whole genome shotgun (WGS) entry which is preliminary data.</text>
</comment>
<dbReference type="AlphaFoldDB" id="A0A4Y2QA28"/>
<proteinExistence type="predicted"/>
<reference evidence="1 2" key="1">
    <citation type="journal article" date="2019" name="Sci. Rep.">
        <title>Orb-weaving spider Araneus ventricosus genome elucidates the spidroin gene catalogue.</title>
        <authorList>
            <person name="Kono N."/>
            <person name="Nakamura H."/>
            <person name="Ohtoshi R."/>
            <person name="Moran D.A.P."/>
            <person name="Shinohara A."/>
            <person name="Yoshida Y."/>
            <person name="Fujiwara M."/>
            <person name="Mori M."/>
            <person name="Tomita M."/>
            <person name="Arakawa K."/>
        </authorList>
    </citation>
    <scope>NUCLEOTIDE SEQUENCE [LARGE SCALE GENOMIC DNA]</scope>
</reference>
<evidence type="ECO:0000313" key="1">
    <source>
        <dbReference type="EMBL" id="GBN59730.1"/>
    </source>
</evidence>
<evidence type="ECO:0000313" key="2">
    <source>
        <dbReference type="Proteomes" id="UP000499080"/>
    </source>
</evidence>